<dbReference type="EMBL" id="VIIS01000048">
    <property type="protein sequence ID" value="KAF0314093.1"/>
    <property type="molecule type" value="Genomic_DNA"/>
</dbReference>
<dbReference type="Proteomes" id="UP000440578">
    <property type="component" value="Unassembled WGS sequence"/>
</dbReference>
<comment type="caution">
    <text evidence="2">The sequence shown here is derived from an EMBL/GenBank/DDBJ whole genome shotgun (WGS) entry which is preliminary data.</text>
</comment>
<dbReference type="InterPro" id="IPR013106">
    <property type="entry name" value="Ig_V-set"/>
</dbReference>
<dbReference type="Pfam" id="PF07686">
    <property type="entry name" value="V-set"/>
    <property type="match status" value="1"/>
</dbReference>
<dbReference type="PANTHER" id="PTHR45889">
    <property type="entry name" value="IG-LIKE DOMAIN-CONTAINING PROTEIN"/>
    <property type="match status" value="1"/>
</dbReference>
<dbReference type="InterPro" id="IPR007110">
    <property type="entry name" value="Ig-like_dom"/>
</dbReference>
<dbReference type="InterPro" id="IPR003599">
    <property type="entry name" value="Ig_sub"/>
</dbReference>
<dbReference type="InterPro" id="IPR036179">
    <property type="entry name" value="Ig-like_dom_sf"/>
</dbReference>
<dbReference type="OrthoDB" id="6335524at2759"/>
<organism evidence="2 3">
    <name type="scientific">Amphibalanus amphitrite</name>
    <name type="common">Striped barnacle</name>
    <name type="synonym">Balanus amphitrite</name>
    <dbReference type="NCBI Taxonomy" id="1232801"/>
    <lineage>
        <taxon>Eukaryota</taxon>
        <taxon>Metazoa</taxon>
        <taxon>Ecdysozoa</taxon>
        <taxon>Arthropoda</taxon>
        <taxon>Crustacea</taxon>
        <taxon>Multicrustacea</taxon>
        <taxon>Cirripedia</taxon>
        <taxon>Thoracica</taxon>
        <taxon>Thoracicalcarea</taxon>
        <taxon>Balanomorpha</taxon>
        <taxon>Balanoidea</taxon>
        <taxon>Balanidae</taxon>
        <taxon>Amphibalaninae</taxon>
        <taxon>Amphibalanus</taxon>
    </lineage>
</organism>
<evidence type="ECO:0000259" key="1">
    <source>
        <dbReference type="PROSITE" id="PS50835"/>
    </source>
</evidence>
<dbReference type="PROSITE" id="PS50835">
    <property type="entry name" value="IG_LIKE"/>
    <property type="match status" value="1"/>
</dbReference>
<reference evidence="2 3" key="1">
    <citation type="submission" date="2019-07" db="EMBL/GenBank/DDBJ databases">
        <title>Draft genome assembly of a fouling barnacle, Amphibalanus amphitrite (Darwin, 1854): The first reference genome for Thecostraca.</title>
        <authorList>
            <person name="Kim W."/>
        </authorList>
    </citation>
    <scope>NUCLEOTIDE SEQUENCE [LARGE SCALE GENOMIC DNA]</scope>
    <source>
        <strain evidence="2">SNU_AA5</strain>
        <tissue evidence="2">Soma without cirri and trophi</tissue>
    </source>
</reference>
<feature type="domain" description="Ig-like" evidence="1">
    <location>
        <begin position="28"/>
        <end position="127"/>
    </location>
</feature>
<dbReference type="PANTHER" id="PTHR45889:SF8">
    <property type="entry name" value="IG-LIKE DOMAIN-CONTAINING PROTEIN"/>
    <property type="match status" value="1"/>
</dbReference>
<dbReference type="InterPro" id="IPR013783">
    <property type="entry name" value="Ig-like_fold"/>
</dbReference>
<evidence type="ECO:0000313" key="3">
    <source>
        <dbReference type="Proteomes" id="UP000440578"/>
    </source>
</evidence>
<dbReference type="Gene3D" id="2.60.40.10">
    <property type="entry name" value="Immunoglobulins"/>
    <property type="match status" value="1"/>
</dbReference>
<protein>
    <recommendedName>
        <fullName evidence="1">Ig-like domain-containing protein</fullName>
    </recommendedName>
</protein>
<keyword evidence="3" id="KW-1185">Reference proteome</keyword>
<dbReference type="SMART" id="SM00409">
    <property type="entry name" value="IG"/>
    <property type="match status" value="1"/>
</dbReference>
<dbReference type="SUPFAM" id="SSF48726">
    <property type="entry name" value="Immunoglobulin"/>
    <property type="match status" value="1"/>
</dbReference>
<dbReference type="AlphaFoldDB" id="A0A6A4X788"/>
<gene>
    <name evidence="2" type="ORF">FJT64_001556</name>
</gene>
<sequence>MKKGRCVADYDYIYDEESQDEEELTHVPSFTSVPQNFDVMKGDSITLPCLMDQAGHTIIWKSVLEDGSERVYFMGNIPMTTDDRFKLEQTGDKGSSLVISRLQPGESGAYICQVSSNPPVSLRHTVNVRYPPMVKASS</sequence>
<proteinExistence type="predicted"/>
<name>A0A6A4X788_AMPAM</name>
<evidence type="ECO:0000313" key="2">
    <source>
        <dbReference type="EMBL" id="KAF0314093.1"/>
    </source>
</evidence>
<accession>A0A6A4X788</accession>